<evidence type="ECO:0000313" key="6">
    <source>
        <dbReference type="Proteomes" id="UP000249464"/>
    </source>
</evidence>
<keyword evidence="2" id="KW-0378">Hydrolase</keyword>
<dbReference type="Proteomes" id="UP000249464">
    <property type="component" value="Unassembled WGS sequence"/>
</dbReference>
<gene>
    <name evidence="5" type="primary">BQ5605_C003g02118</name>
    <name evidence="5" type="ORF">BQ5605_C003G02118</name>
</gene>
<evidence type="ECO:0000259" key="4">
    <source>
        <dbReference type="Pfam" id="PF01425"/>
    </source>
</evidence>
<name>A0A2X0M0Q3_9BASI</name>
<reference evidence="5 6" key="1">
    <citation type="submission" date="2016-11" db="EMBL/GenBank/DDBJ databases">
        <authorList>
            <person name="Jaros S."/>
            <person name="Januszkiewicz K."/>
            <person name="Wedrychowicz H."/>
        </authorList>
    </citation>
    <scope>NUCLEOTIDE SEQUENCE [LARGE SCALE GENOMIC DNA]</scope>
</reference>
<evidence type="ECO:0000256" key="2">
    <source>
        <dbReference type="ARBA" id="ARBA00022801"/>
    </source>
</evidence>
<sequence length="457" mass="50346">MDLSLFLFPHQTPSRIPALQNHRALLPWLGQGSKRAVMLSKYTSDPSHTIPIYPVRRITSSRALTRTARATLSSRPFLPLTGPQAADDKTSIGSPGLPRPQPFFPSRFLRPSMQSPTELVKADALATTMDEWNGMRRREGVAGFTSHGFVSALFVGSHREAVPFALVSARARSRAKCNAIPSVAKLFVKAVVEAEPWRVDPYVTYRPWQDELYQLKDYAGGNKLGFGLWRDDGHCRPAAPYARALYKTKKALEAEGHTVIDWSFDDALDGLKILVDLYAADGEKGFDIACAESGEPRIFGRMNRGDGKELTASQYWELCAQRKVYVKSQLDAWEGTSSITGTGRPLDAIIGPVSCDAPEVHGVAAWGWYTVLANLHDYPLGVFAVIQVDPKLDPSAPAPASYRSATEKRIQETYDPVLYEDAPIGLQCMGRKGQDEAVLRMTEIIDAALRKAGKANL</sequence>
<keyword evidence="6" id="KW-1185">Reference proteome</keyword>
<evidence type="ECO:0000256" key="1">
    <source>
        <dbReference type="ARBA" id="ARBA00009199"/>
    </source>
</evidence>
<dbReference type="STRING" id="796604.A0A2X0M0Q3"/>
<feature type="region of interest" description="Disordered" evidence="3">
    <location>
        <begin position="75"/>
        <end position="97"/>
    </location>
</feature>
<evidence type="ECO:0000256" key="3">
    <source>
        <dbReference type="SAM" id="MobiDB-lite"/>
    </source>
</evidence>
<dbReference type="EMBL" id="FQNC01000042">
    <property type="protein sequence ID" value="SGY38985.1"/>
    <property type="molecule type" value="Genomic_DNA"/>
</dbReference>
<dbReference type="SUPFAM" id="SSF75304">
    <property type="entry name" value="Amidase signature (AS) enzymes"/>
    <property type="match status" value="1"/>
</dbReference>
<comment type="similarity">
    <text evidence="1">Belongs to the amidase family.</text>
</comment>
<feature type="domain" description="Amidase" evidence="4">
    <location>
        <begin position="184"/>
        <end position="439"/>
    </location>
</feature>
<proteinExistence type="inferred from homology"/>
<dbReference type="InterPro" id="IPR023631">
    <property type="entry name" value="Amidase_dom"/>
</dbReference>
<dbReference type="PANTHER" id="PTHR46072">
    <property type="entry name" value="AMIDASE-RELATED-RELATED"/>
    <property type="match status" value="1"/>
</dbReference>
<organism evidence="5 6">
    <name type="scientific">Microbotryum silenes-dioicae</name>
    <dbReference type="NCBI Taxonomy" id="796604"/>
    <lineage>
        <taxon>Eukaryota</taxon>
        <taxon>Fungi</taxon>
        <taxon>Dikarya</taxon>
        <taxon>Basidiomycota</taxon>
        <taxon>Pucciniomycotina</taxon>
        <taxon>Microbotryomycetes</taxon>
        <taxon>Microbotryales</taxon>
        <taxon>Microbotryaceae</taxon>
        <taxon>Microbotryum</taxon>
    </lineage>
</organism>
<dbReference type="Gene3D" id="3.90.1300.10">
    <property type="entry name" value="Amidase signature (AS) domain"/>
    <property type="match status" value="1"/>
</dbReference>
<dbReference type="Pfam" id="PF01425">
    <property type="entry name" value="Amidase"/>
    <property type="match status" value="1"/>
</dbReference>
<dbReference type="GO" id="GO:0016787">
    <property type="term" value="F:hydrolase activity"/>
    <property type="evidence" value="ECO:0007669"/>
    <property type="project" value="UniProtKB-KW"/>
</dbReference>
<dbReference type="InterPro" id="IPR036928">
    <property type="entry name" value="AS_sf"/>
</dbReference>
<accession>A0A2X0M0Q3</accession>
<protein>
    <submittedName>
        <fullName evidence="5">BQ5605_C003g02118 protein</fullName>
    </submittedName>
</protein>
<dbReference type="AlphaFoldDB" id="A0A2X0M0Q3"/>
<evidence type="ECO:0000313" key="5">
    <source>
        <dbReference type="EMBL" id="SGY38985.1"/>
    </source>
</evidence>